<name>A0ABT3G3K8_9BACT</name>
<reference evidence="1" key="1">
    <citation type="submission" date="2022-10" db="EMBL/GenBank/DDBJ databases">
        <title>Luteolibacter sp. GHJ8, whole genome shotgun sequencing project.</title>
        <authorList>
            <person name="Zhao G."/>
            <person name="Shen L."/>
        </authorList>
    </citation>
    <scope>NUCLEOTIDE SEQUENCE</scope>
    <source>
        <strain evidence="1">GHJ8</strain>
    </source>
</reference>
<sequence length="154" mass="17695">MRTHFPIVDPYTLAEIQEIIAAAGFTTIHYTGFADESVIRTLKESYSLSIKDCYNRTNCSTHFWFEEDEIDFSLYPIPAWMDGVTSYEEGAGRHEVGIRDIPWDGPDQLEKIVAFTGRKPPKLVILFGEADLLTRCPAYEWERRTGLSIGRWKV</sequence>
<protein>
    <submittedName>
        <fullName evidence="1">Uncharacterized protein</fullName>
    </submittedName>
</protein>
<gene>
    <name evidence="1" type="ORF">OJ996_11745</name>
</gene>
<dbReference type="Proteomes" id="UP001165653">
    <property type="component" value="Unassembled WGS sequence"/>
</dbReference>
<proteinExistence type="predicted"/>
<keyword evidence="2" id="KW-1185">Reference proteome</keyword>
<accession>A0ABT3G3K8</accession>
<comment type="caution">
    <text evidence="1">The sequence shown here is derived from an EMBL/GenBank/DDBJ whole genome shotgun (WGS) entry which is preliminary data.</text>
</comment>
<evidence type="ECO:0000313" key="1">
    <source>
        <dbReference type="EMBL" id="MCW1914252.1"/>
    </source>
</evidence>
<organism evidence="1 2">
    <name type="scientific">Luteolibacter rhizosphaerae</name>
    <dbReference type="NCBI Taxonomy" id="2989719"/>
    <lineage>
        <taxon>Bacteria</taxon>
        <taxon>Pseudomonadati</taxon>
        <taxon>Verrucomicrobiota</taxon>
        <taxon>Verrucomicrobiia</taxon>
        <taxon>Verrucomicrobiales</taxon>
        <taxon>Verrucomicrobiaceae</taxon>
        <taxon>Luteolibacter</taxon>
    </lineage>
</organism>
<evidence type="ECO:0000313" key="2">
    <source>
        <dbReference type="Proteomes" id="UP001165653"/>
    </source>
</evidence>
<dbReference type="RefSeq" id="WP_264513775.1">
    <property type="nucleotide sequence ID" value="NZ_JAPDDR010000005.1"/>
</dbReference>
<dbReference type="EMBL" id="JAPDDR010000005">
    <property type="protein sequence ID" value="MCW1914252.1"/>
    <property type="molecule type" value="Genomic_DNA"/>
</dbReference>